<organism evidence="1 2">
    <name type="scientific">Caenimonas aquaedulcis</name>
    <dbReference type="NCBI Taxonomy" id="2793270"/>
    <lineage>
        <taxon>Bacteria</taxon>
        <taxon>Pseudomonadati</taxon>
        <taxon>Pseudomonadota</taxon>
        <taxon>Betaproteobacteria</taxon>
        <taxon>Burkholderiales</taxon>
        <taxon>Comamonadaceae</taxon>
        <taxon>Caenimonas</taxon>
    </lineage>
</organism>
<dbReference type="CDD" id="cd20293">
    <property type="entry name" value="cupin_HutD_N"/>
    <property type="match status" value="1"/>
</dbReference>
<gene>
    <name evidence="1" type="ORF">I5803_04465</name>
</gene>
<dbReference type="Gene3D" id="2.60.120.10">
    <property type="entry name" value="Jelly Rolls"/>
    <property type="match status" value="1"/>
</dbReference>
<dbReference type="Pfam" id="PF05962">
    <property type="entry name" value="HutD"/>
    <property type="match status" value="1"/>
</dbReference>
<dbReference type="PANTHER" id="PTHR37943:SF1">
    <property type="entry name" value="PROTEIN VES"/>
    <property type="match status" value="1"/>
</dbReference>
<reference evidence="1" key="1">
    <citation type="submission" date="2020-11" db="EMBL/GenBank/DDBJ databases">
        <title>Bacterial whole genome sequence for Caenimonas sp. DR4.4.</title>
        <authorList>
            <person name="Le V."/>
            <person name="Ko S.-R."/>
            <person name="Ahn C.-Y."/>
            <person name="Oh H.-M."/>
        </authorList>
    </citation>
    <scope>NUCLEOTIDE SEQUENCE</scope>
    <source>
        <strain evidence="1">DR4.4</strain>
    </source>
</reference>
<dbReference type="InterPro" id="IPR010282">
    <property type="entry name" value="Uncharacterised_HutD/Ves"/>
</dbReference>
<accession>A0A931H2B2</accession>
<dbReference type="Proteomes" id="UP000651050">
    <property type="component" value="Unassembled WGS sequence"/>
</dbReference>
<name>A0A931H2B2_9BURK</name>
<keyword evidence="2" id="KW-1185">Reference proteome</keyword>
<dbReference type="AlphaFoldDB" id="A0A931H2B2"/>
<comment type="caution">
    <text evidence="1">The sequence shown here is derived from an EMBL/GenBank/DDBJ whole genome shotgun (WGS) entry which is preliminary data.</text>
</comment>
<sequence length="184" mass="19962">MSWHRIAVDSIPPTPWRNGGGTTRELVVFPVREHWHWRMSVATIAQDGPFSVFEGVERWFAVLSGDGVRLSMGGNTHALRPDSPPLSFDGGVATQSELVGGPTEDFNLMVRQGRGHMERVHGSLALAVASGSAVALWSGEHAASATFEGATLELPPRTLAWRHLDMGGRVTLQATQGLWMEIAQ</sequence>
<dbReference type="InterPro" id="IPR014710">
    <property type="entry name" value="RmlC-like_jellyroll"/>
</dbReference>
<protein>
    <submittedName>
        <fullName evidence="1">HutD family protein</fullName>
    </submittedName>
</protein>
<proteinExistence type="predicted"/>
<dbReference type="SUPFAM" id="SSF51182">
    <property type="entry name" value="RmlC-like cupins"/>
    <property type="match status" value="1"/>
</dbReference>
<dbReference type="EMBL" id="JADWYS010000001">
    <property type="protein sequence ID" value="MBG9387261.1"/>
    <property type="molecule type" value="Genomic_DNA"/>
</dbReference>
<evidence type="ECO:0000313" key="1">
    <source>
        <dbReference type="EMBL" id="MBG9387261.1"/>
    </source>
</evidence>
<dbReference type="InterPro" id="IPR011051">
    <property type="entry name" value="RmlC_Cupin_sf"/>
</dbReference>
<evidence type="ECO:0000313" key="2">
    <source>
        <dbReference type="Proteomes" id="UP000651050"/>
    </source>
</evidence>
<dbReference type="RefSeq" id="WP_196985197.1">
    <property type="nucleotide sequence ID" value="NZ_JADWYS010000001.1"/>
</dbReference>
<dbReference type="PANTHER" id="PTHR37943">
    <property type="entry name" value="PROTEIN VES"/>
    <property type="match status" value="1"/>
</dbReference>